<dbReference type="AlphaFoldDB" id="A0A942I4I1"/>
<protein>
    <submittedName>
        <fullName evidence="1">Cold-shock protein</fullName>
    </submittedName>
</protein>
<evidence type="ECO:0000313" key="1">
    <source>
        <dbReference type="EMBL" id="MBS3651933.1"/>
    </source>
</evidence>
<gene>
    <name evidence="1" type="ORF">KEU06_25325</name>
</gene>
<comment type="caution">
    <text evidence="1">The sequence shown here is derived from an EMBL/GenBank/DDBJ whole genome shotgun (WGS) entry which is preliminary data.</text>
</comment>
<evidence type="ECO:0000313" key="2">
    <source>
        <dbReference type="Proteomes" id="UP000680348"/>
    </source>
</evidence>
<proteinExistence type="predicted"/>
<dbReference type="Proteomes" id="UP000680348">
    <property type="component" value="Unassembled WGS sequence"/>
</dbReference>
<dbReference type="Gene3D" id="2.40.50.140">
    <property type="entry name" value="Nucleic acid-binding proteins"/>
    <property type="match status" value="1"/>
</dbReference>
<accession>A0A942I4I1</accession>
<dbReference type="EMBL" id="JAGWCR010000017">
    <property type="protein sequence ID" value="MBS3651933.1"/>
    <property type="molecule type" value="Genomic_DNA"/>
</dbReference>
<name>A0A942I4I1_9HYPH</name>
<organism evidence="1 2">
    <name type="scientific">Pseudaminobacter soli</name>
    <name type="common">ex Zhang et al. 2022</name>
    <dbReference type="NCBI Taxonomy" id="2831468"/>
    <lineage>
        <taxon>Bacteria</taxon>
        <taxon>Pseudomonadati</taxon>
        <taxon>Pseudomonadota</taxon>
        <taxon>Alphaproteobacteria</taxon>
        <taxon>Hyphomicrobiales</taxon>
        <taxon>Phyllobacteriaceae</taxon>
        <taxon>Pseudaminobacter</taxon>
    </lineage>
</organism>
<sequence length="41" mass="4462">MFVHASALNRSGISTLVEGQGVQISYAQRQNSLEARSIRSV</sequence>
<dbReference type="InterPro" id="IPR012340">
    <property type="entry name" value="NA-bd_OB-fold"/>
</dbReference>
<keyword evidence="2" id="KW-1185">Reference proteome</keyword>
<reference evidence="1" key="1">
    <citation type="submission" date="2021-04" db="EMBL/GenBank/DDBJ databases">
        <title>Pseudaminobacter soli sp. nov., isolated from paddy soil contaminated by heavy metals.</title>
        <authorList>
            <person name="Zhang K."/>
        </authorList>
    </citation>
    <scope>NUCLEOTIDE SEQUENCE</scope>
    <source>
        <strain evidence="1">19-2017</strain>
    </source>
</reference>